<reference evidence="1" key="1">
    <citation type="journal article" date="2020" name="Stud. Mycol.">
        <title>101 Dothideomycetes genomes: a test case for predicting lifestyles and emergence of pathogens.</title>
        <authorList>
            <person name="Haridas S."/>
            <person name="Albert R."/>
            <person name="Binder M."/>
            <person name="Bloem J."/>
            <person name="Labutti K."/>
            <person name="Salamov A."/>
            <person name="Andreopoulos B."/>
            <person name="Baker S."/>
            <person name="Barry K."/>
            <person name="Bills G."/>
            <person name="Bluhm B."/>
            <person name="Cannon C."/>
            <person name="Castanera R."/>
            <person name="Culley D."/>
            <person name="Daum C."/>
            <person name="Ezra D."/>
            <person name="Gonzalez J."/>
            <person name="Henrissat B."/>
            <person name="Kuo A."/>
            <person name="Liang C."/>
            <person name="Lipzen A."/>
            <person name="Lutzoni F."/>
            <person name="Magnuson J."/>
            <person name="Mondo S."/>
            <person name="Nolan M."/>
            <person name="Ohm R."/>
            <person name="Pangilinan J."/>
            <person name="Park H.-J."/>
            <person name="Ramirez L."/>
            <person name="Alfaro M."/>
            <person name="Sun H."/>
            <person name="Tritt A."/>
            <person name="Yoshinaga Y."/>
            <person name="Zwiers L.-H."/>
            <person name="Turgeon B."/>
            <person name="Goodwin S."/>
            <person name="Spatafora J."/>
            <person name="Crous P."/>
            <person name="Grigoriev I."/>
        </authorList>
    </citation>
    <scope>NUCLEOTIDE SEQUENCE</scope>
    <source>
        <strain evidence="1">CBS 130266</strain>
    </source>
</reference>
<protein>
    <submittedName>
        <fullName evidence="1">Uncharacterized protein</fullName>
    </submittedName>
</protein>
<gene>
    <name evidence="1" type="ORF">EJ08DRAFT_593740</name>
</gene>
<dbReference type="Proteomes" id="UP000800235">
    <property type="component" value="Unassembled WGS sequence"/>
</dbReference>
<dbReference type="OrthoDB" id="3678990at2759"/>
<organism evidence="1 2">
    <name type="scientific">Tothia fuscella</name>
    <dbReference type="NCBI Taxonomy" id="1048955"/>
    <lineage>
        <taxon>Eukaryota</taxon>
        <taxon>Fungi</taxon>
        <taxon>Dikarya</taxon>
        <taxon>Ascomycota</taxon>
        <taxon>Pezizomycotina</taxon>
        <taxon>Dothideomycetes</taxon>
        <taxon>Pleosporomycetidae</taxon>
        <taxon>Venturiales</taxon>
        <taxon>Cylindrosympodiaceae</taxon>
        <taxon>Tothia</taxon>
    </lineage>
</organism>
<accession>A0A9P4TVJ6</accession>
<name>A0A9P4TVJ6_9PEZI</name>
<dbReference type="AlphaFoldDB" id="A0A9P4TVJ6"/>
<proteinExistence type="predicted"/>
<sequence length="292" mass="33922">ILCSLSSFVSALDLFNIALTCKANYMFILSSQRIFHVLRRQTLCDGDGLAERQAFTGPYSLGSKVSKWRGKPHIWSDEPIEVHLYNLECDEAGALPCRKCGINICEECRSYPREQPPRGESRRRPHLNADWQSENVMAFCTECDVAVEEELRGQFLHELCDCDIYERWICLKCAREEEKSSPDYYMNHTTCNDPCKTKDVGDHIDIRYFYCPRGKSVPEDMRPRCTWCRRRHLPEEEWDREWKKVGRRLPFFKNDPCYPPFIGDTCASGCDKPYPKLAYKGPTFGANERAEA</sequence>
<keyword evidence="2" id="KW-1185">Reference proteome</keyword>
<evidence type="ECO:0000313" key="2">
    <source>
        <dbReference type="Proteomes" id="UP000800235"/>
    </source>
</evidence>
<evidence type="ECO:0000313" key="1">
    <source>
        <dbReference type="EMBL" id="KAF2426248.1"/>
    </source>
</evidence>
<dbReference type="EMBL" id="MU007065">
    <property type="protein sequence ID" value="KAF2426248.1"/>
    <property type="molecule type" value="Genomic_DNA"/>
</dbReference>
<comment type="caution">
    <text evidence="1">The sequence shown here is derived from an EMBL/GenBank/DDBJ whole genome shotgun (WGS) entry which is preliminary data.</text>
</comment>
<feature type="non-terminal residue" evidence="1">
    <location>
        <position position="1"/>
    </location>
</feature>